<dbReference type="CDD" id="cd10923">
    <property type="entry name" value="CE4_COG5298"/>
    <property type="match status" value="1"/>
</dbReference>
<dbReference type="SUPFAM" id="SSF88713">
    <property type="entry name" value="Glycoside hydrolase/deacetylase"/>
    <property type="match status" value="1"/>
</dbReference>
<dbReference type="InterPro" id="IPR014755">
    <property type="entry name" value="Cu-Rt/internalin_Ig-like"/>
</dbReference>
<gene>
    <name evidence="3" type="ORF">ENR59_06055</name>
</gene>
<dbReference type="Gene3D" id="2.60.40.10">
    <property type="entry name" value="Immunoglobulins"/>
    <property type="match status" value="1"/>
</dbReference>
<evidence type="ECO:0000259" key="2">
    <source>
        <dbReference type="Pfam" id="PF13205"/>
    </source>
</evidence>
<sequence length="817" mass="86781">MSGASFPPSSATAPLRQGRAPVRALFALAAWLCLALAAPSSGLCAGKALVLYDNEGTWGWIGEMYSQHMANLLTHFDLEVDRKSSASYQAGDLENYQATFYLGAVYGAALPAALLGDVLATAKPVCWMGYNLDKIAWGATSADFQAKTGFSFIGLDTTGTWPEVRYGSGSFTRVSVSGTYVGQTSVVDAGKASVLAECVNGAAQTPYIIRGGNFCYVADMPFSYASETDRYLAFADALHDVLGVAHTGSHTAILRIEDVHPAVDAGMLRAIADYLHSENVPFVVSVIPEYDDPLGAYNKGVAQHILWTDAPDTLDALRYMTTKGGQIIQHGYTHQYSTVKNPDKGTTADDWEFFRVRKIGGVQTFIGPVPEDSAAWARGRVLTGKRMLHELGLNPVAWLTPHYLASQVDYQEFAKVYGPSLDRGVYFATDTAGKLQFQEQIAPYVIPRDVYGTRRIPETCAHVNPPDVLPSTLIERARVNLNVRDGWAGMYFHWYLDLAYLRELIPGIKALGYQYTSLPVPLDLMWSAPLDGSAGQAVDGQITLTFTESVDPATVTAATVAINGAAPALIDCSGNTVTLTPAGSLPLDSAVTVTLSKAITAQGTGYTLDHDLTVGFLTAAPQAQLAAAPASPSNQTALSLAVTGSGLTHYAYRLDGGAWVQDQAMGAPLELSGLTEGSHTLDLLGRDNAGHAQATPTSYTWTVDLTPPAAPVIDPLNPAPTVTTPKPKLAWGASEGAASYEVQVARSQDFAAPLLQATVSGDTSFTPGTGQRLPAIGRYFWRVRAVDAAGNASAWAASGFSYASVPIGPLYPLLGGQ</sequence>
<protein>
    <submittedName>
        <fullName evidence="3">DUF2334 domain-containing protein</fullName>
    </submittedName>
</protein>
<keyword evidence="1" id="KW-0732">Signal</keyword>
<feature type="domain" description="SbsA Ig-like" evidence="2">
    <location>
        <begin position="521"/>
        <end position="603"/>
    </location>
</feature>
<evidence type="ECO:0000313" key="3">
    <source>
        <dbReference type="EMBL" id="HGG92501.1"/>
    </source>
</evidence>
<dbReference type="InterPro" id="IPR013783">
    <property type="entry name" value="Ig-like_fold"/>
</dbReference>
<comment type="caution">
    <text evidence="3">The sequence shown here is derived from an EMBL/GenBank/DDBJ whole genome shotgun (WGS) entry which is preliminary data.</text>
</comment>
<dbReference type="Pfam" id="PF13205">
    <property type="entry name" value="Big_5"/>
    <property type="match status" value="1"/>
</dbReference>
<dbReference type="Pfam" id="PF10096">
    <property type="entry name" value="DUF2334"/>
    <property type="match status" value="1"/>
</dbReference>
<dbReference type="InterPro" id="IPR018763">
    <property type="entry name" value="DUF2334"/>
</dbReference>
<dbReference type="AlphaFoldDB" id="A0A7C4AGY2"/>
<dbReference type="InterPro" id="IPR032812">
    <property type="entry name" value="SbsA_Ig"/>
</dbReference>
<dbReference type="InterPro" id="IPR011330">
    <property type="entry name" value="Glyco_hydro/deAcase_b/a-brl"/>
</dbReference>
<reference evidence="3" key="1">
    <citation type="journal article" date="2020" name="mSystems">
        <title>Genome- and Community-Level Interaction Insights into Carbon Utilization and Element Cycling Functions of Hydrothermarchaeota in Hydrothermal Sediment.</title>
        <authorList>
            <person name="Zhou Z."/>
            <person name="Liu Y."/>
            <person name="Xu W."/>
            <person name="Pan J."/>
            <person name="Luo Z.H."/>
            <person name="Li M."/>
        </authorList>
    </citation>
    <scope>NUCLEOTIDE SEQUENCE [LARGE SCALE GENOMIC DNA]</scope>
    <source>
        <strain evidence="3">SpSt-413</strain>
    </source>
</reference>
<dbReference type="Gene3D" id="2.60.40.1220">
    <property type="match status" value="1"/>
</dbReference>
<dbReference type="EMBL" id="DSRP01000422">
    <property type="protein sequence ID" value="HGG92501.1"/>
    <property type="molecule type" value="Genomic_DNA"/>
</dbReference>
<dbReference type="GO" id="GO:0005975">
    <property type="term" value="P:carbohydrate metabolic process"/>
    <property type="evidence" value="ECO:0007669"/>
    <property type="project" value="InterPro"/>
</dbReference>
<accession>A0A7C4AGY2</accession>
<proteinExistence type="predicted"/>
<organism evidence="3">
    <name type="scientific">Fundidesulfovibrio putealis</name>
    <dbReference type="NCBI Taxonomy" id="270496"/>
    <lineage>
        <taxon>Bacteria</taxon>
        <taxon>Pseudomonadati</taxon>
        <taxon>Thermodesulfobacteriota</taxon>
        <taxon>Desulfovibrionia</taxon>
        <taxon>Desulfovibrionales</taxon>
        <taxon>Desulfovibrionaceae</taxon>
        <taxon>Fundidesulfovibrio</taxon>
    </lineage>
</organism>
<name>A0A7C4AGY2_9BACT</name>
<evidence type="ECO:0000256" key="1">
    <source>
        <dbReference type="ARBA" id="ARBA00022729"/>
    </source>
</evidence>
<dbReference type="Pfam" id="PF25788">
    <property type="entry name" value="Ig_Rha78A_N"/>
    <property type="match status" value="1"/>
</dbReference>